<feature type="compositionally biased region" description="Acidic residues" evidence="7">
    <location>
        <begin position="185"/>
        <end position="194"/>
    </location>
</feature>
<accession>A0AAE1JPK7</accession>
<reference evidence="9" key="1">
    <citation type="submission" date="2023-10" db="EMBL/GenBank/DDBJ databases">
        <title>Chromosome-level genome of the transformable northern wattle, Acacia crassicarpa.</title>
        <authorList>
            <person name="Massaro I."/>
            <person name="Sinha N.R."/>
            <person name="Poethig S."/>
            <person name="Leichty A.R."/>
        </authorList>
    </citation>
    <scope>NUCLEOTIDE SEQUENCE</scope>
    <source>
        <strain evidence="9">Acra3RX</strain>
        <tissue evidence="9">Leaf</tissue>
    </source>
</reference>
<organism evidence="9 10">
    <name type="scientific">Acacia crassicarpa</name>
    <name type="common">northern wattle</name>
    <dbReference type="NCBI Taxonomy" id="499986"/>
    <lineage>
        <taxon>Eukaryota</taxon>
        <taxon>Viridiplantae</taxon>
        <taxon>Streptophyta</taxon>
        <taxon>Embryophyta</taxon>
        <taxon>Tracheophyta</taxon>
        <taxon>Spermatophyta</taxon>
        <taxon>Magnoliopsida</taxon>
        <taxon>eudicotyledons</taxon>
        <taxon>Gunneridae</taxon>
        <taxon>Pentapetalae</taxon>
        <taxon>rosids</taxon>
        <taxon>fabids</taxon>
        <taxon>Fabales</taxon>
        <taxon>Fabaceae</taxon>
        <taxon>Caesalpinioideae</taxon>
        <taxon>mimosoid clade</taxon>
        <taxon>Acacieae</taxon>
        <taxon>Acacia</taxon>
    </lineage>
</organism>
<gene>
    <name evidence="9" type="ORF">QN277_020449</name>
</gene>
<dbReference type="PROSITE" id="PS50066">
    <property type="entry name" value="MADS_BOX_2"/>
    <property type="match status" value="1"/>
</dbReference>
<keyword evidence="5" id="KW-0539">Nucleus</keyword>
<dbReference type="PRINTS" id="PR00404">
    <property type="entry name" value="MADSDOMAIN"/>
</dbReference>
<evidence type="ECO:0000256" key="7">
    <source>
        <dbReference type="SAM" id="MobiDB-lite"/>
    </source>
</evidence>
<evidence type="ECO:0000256" key="2">
    <source>
        <dbReference type="ARBA" id="ARBA00023015"/>
    </source>
</evidence>
<name>A0AAE1JPK7_9FABA</name>
<evidence type="ECO:0000313" key="9">
    <source>
        <dbReference type="EMBL" id="KAK4271814.1"/>
    </source>
</evidence>
<dbReference type="GO" id="GO:0000981">
    <property type="term" value="F:DNA-binding transcription factor activity, RNA polymerase II-specific"/>
    <property type="evidence" value="ECO:0007669"/>
    <property type="project" value="TreeGrafter"/>
</dbReference>
<dbReference type="GO" id="GO:0005634">
    <property type="term" value="C:nucleus"/>
    <property type="evidence" value="ECO:0007669"/>
    <property type="project" value="UniProtKB-SubCell"/>
</dbReference>
<keyword evidence="3" id="KW-0238">DNA-binding</keyword>
<feature type="region of interest" description="Disordered" evidence="7">
    <location>
        <begin position="180"/>
        <end position="209"/>
    </location>
</feature>
<evidence type="ECO:0000313" key="10">
    <source>
        <dbReference type="Proteomes" id="UP001293593"/>
    </source>
</evidence>
<dbReference type="PANTHER" id="PTHR11945">
    <property type="entry name" value="MADS BOX PROTEIN"/>
    <property type="match status" value="1"/>
</dbReference>
<dbReference type="Pfam" id="PF00319">
    <property type="entry name" value="SRF-TF"/>
    <property type="match status" value="1"/>
</dbReference>
<evidence type="ECO:0000259" key="8">
    <source>
        <dbReference type="PROSITE" id="PS50066"/>
    </source>
</evidence>
<evidence type="ECO:0000256" key="6">
    <source>
        <dbReference type="SAM" id="Coils"/>
    </source>
</evidence>
<keyword evidence="10" id="KW-1185">Reference proteome</keyword>
<comment type="caution">
    <text evidence="9">The sequence shown here is derived from an EMBL/GenBank/DDBJ whole genome shotgun (WGS) entry which is preliminary data.</text>
</comment>
<feature type="domain" description="MADS-box" evidence="8">
    <location>
        <begin position="1"/>
        <end position="61"/>
    </location>
</feature>
<sequence>MGRRKIKMEIVKDAASRLVTFSKRRNGLFKKANELAILCGVELAIVVFSPGGKPFSFGHPSVNAVTQRFLRHLQLDEEEEAKSPPGGTSGSKKARRKVEKLNKRLMNLTKELEEEKKKGTILDKAIEEKKQEYGLEPGPGDLMKLEGLKRSLEKVREEVKLRKREMEAASSLLVLAEKLQLKEDDNNDVAESDDVVASASDGGEIRNGN</sequence>
<dbReference type="FunFam" id="3.40.1810.10:FF:000006">
    <property type="entry name" value="Agamous-like MADS-box protein AGL62"/>
    <property type="match status" value="1"/>
</dbReference>
<dbReference type="Proteomes" id="UP001293593">
    <property type="component" value="Unassembled WGS sequence"/>
</dbReference>
<keyword evidence="6" id="KW-0175">Coiled coil</keyword>
<keyword evidence="2" id="KW-0805">Transcription regulation</keyword>
<evidence type="ECO:0000256" key="5">
    <source>
        <dbReference type="ARBA" id="ARBA00023242"/>
    </source>
</evidence>
<comment type="subcellular location">
    <subcellularLocation>
        <location evidence="1">Nucleus</location>
    </subcellularLocation>
</comment>
<evidence type="ECO:0000256" key="3">
    <source>
        <dbReference type="ARBA" id="ARBA00023125"/>
    </source>
</evidence>
<dbReference type="PANTHER" id="PTHR11945:SF229">
    <property type="entry name" value="AGAMOUS-LIKE 55-RELATED"/>
    <property type="match status" value="1"/>
</dbReference>
<evidence type="ECO:0000256" key="4">
    <source>
        <dbReference type="ARBA" id="ARBA00023163"/>
    </source>
</evidence>
<evidence type="ECO:0000256" key="1">
    <source>
        <dbReference type="ARBA" id="ARBA00004123"/>
    </source>
</evidence>
<feature type="coiled-coil region" evidence="6">
    <location>
        <begin position="142"/>
        <end position="172"/>
    </location>
</feature>
<proteinExistence type="predicted"/>
<feature type="region of interest" description="Disordered" evidence="7">
    <location>
        <begin position="75"/>
        <end position="98"/>
    </location>
</feature>
<keyword evidence="4" id="KW-0804">Transcription</keyword>
<dbReference type="AlphaFoldDB" id="A0AAE1JPK7"/>
<dbReference type="InterPro" id="IPR036879">
    <property type="entry name" value="TF_MADSbox_sf"/>
</dbReference>
<dbReference type="SUPFAM" id="SSF55455">
    <property type="entry name" value="SRF-like"/>
    <property type="match status" value="1"/>
</dbReference>
<dbReference type="Gene3D" id="3.40.1810.10">
    <property type="entry name" value="Transcription factor, MADS-box"/>
    <property type="match status" value="1"/>
</dbReference>
<dbReference type="EMBL" id="JAWXYG010000005">
    <property type="protein sequence ID" value="KAK4271814.1"/>
    <property type="molecule type" value="Genomic_DNA"/>
</dbReference>
<dbReference type="GO" id="GO:0000978">
    <property type="term" value="F:RNA polymerase II cis-regulatory region sequence-specific DNA binding"/>
    <property type="evidence" value="ECO:0007669"/>
    <property type="project" value="TreeGrafter"/>
</dbReference>
<dbReference type="GO" id="GO:0046983">
    <property type="term" value="F:protein dimerization activity"/>
    <property type="evidence" value="ECO:0007669"/>
    <property type="project" value="InterPro"/>
</dbReference>
<dbReference type="SMART" id="SM00432">
    <property type="entry name" value="MADS"/>
    <property type="match status" value="1"/>
</dbReference>
<protein>
    <recommendedName>
        <fullName evidence="8">MADS-box domain-containing protein</fullName>
    </recommendedName>
</protein>
<dbReference type="InterPro" id="IPR002100">
    <property type="entry name" value="TF_MADSbox"/>
</dbReference>